<dbReference type="Proteomes" id="UP000515472">
    <property type="component" value="Chromosome"/>
</dbReference>
<reference evidence="1 2" key="1">
    <citation type="submission" date="2020-06" db="EMBL/GenBank/DDBJ databases">
        <title>Interaction of electrochemicaly active bacteria, Geobacter bremensis R4 on different carbon anode.</title>
        <authorList>
            <person name="Meng L."/>
            <person name="Yoshida N."/>
        </authorList>
    </citation>
    <scope>NUCLEOTIDE SEQUENCE [LARGE SCALE GENOMIC DNA]</scope>
    <source>
        <strain evidence="1 2">R4</strain>
    </source>
</reference>
<keyword evidence="2" id="KW-1185">Reference proteome</keyword>
<evidence type="ECO:0000313" key="2">
    <source>
        <dbReference type="Proteomes" id="UP000515472"/>
    </source>
</evidence>
<organism evidence="1 2">
    <name type="scientific">Citrifermentans bremense</name>
    <dbReference type="NCBI Taxonomy" id="60035"/>
    <lineage>
        <taxon>Bacteria</taxon>
        <taxon>Pseudomonadati</taxon>
        <taxon>Thermodesulfobacteriota</taxon>
        <taxon>Desulfuromonadia</taxon>
        <taxon>Geobacterales</taxon>
        <taxon>Geobacteraceae</taxon>
        <taxon>Citrifermentans</taxon>
    </lineage>
</organism>
<protein>
    <submittedName>
        <fullName evidence="1">Uncharacterized protein</fullName>
    </submittedName>
</protein>
<accession>A0A7R7FSN1</accession>
<gene>
    <name evidence="1" type="ORF">GEOBRER4_n3053</name>
</gene>
<sequence length="55" mass="5659">MTSGADCGIYGNLDDFSDKGGTMKTRQFKKITVLQPKPASGCAPGAAQDPDAPPC</sequence>
<evidence type="ECO:0000313" key="1">
    <source>
        <dbReference type="EMBL" id="BCO11522.1"/>
    </source>
</evidence>
<dbReference type="AlphaFoldDB" id="A0A7R7FSN1"/>
<proteinExistence type="predicted"/>
<dbReference type="EMBL" id="AP023213">
    <property type="protein sequence ID" value="BCO11522.1"/>
    <property type="molecule type" value="Genomic_DNA"/>
</dbReference>
<name>A0A7R7FSN1_9BACT</name>